<dbReference type="Pfam" id="PF09998">
    <property type="entry name" value="DUF2239"/>
    <property type="match status" value="1"/>
</dbReference>
<dbReference type="OrthoDB" id="282960at2"/>
<evidence type="ECO:0008006" key="3">
    <source>
        <dbReference type="Google" id="ProtNLM"/>
    </source>
</evidence>
<reference evidence="1 2" key="1">
    <citation type="submission" date="2019-07" db="EMBL/GenBank/DDBJ databases">
        <title>Whole genome shotgun sequence of Methylobacterium gnaphalii NBRC 107716.</title>
        <authorList>
            <person name="Hosoyama A."/>
            <person name="Uohara A."/>
            <person name="Ohji S."/>
            <person name="Ichikawa N."/>
        </authorList>
    </citation>
    <scope>NUCLEOTIDE SEQUENCE [LARGE SCALE GENOMIC DNA]</scope>
    <source>
        <strain evidence="1 2">NBRC 107716</strain>
    </source>
</reference>
<dbReference type="Proteomes" id="UP000321750">
    <property type="component" value="Unassembled WGS sequence"/>
</dbReference>
<dbReference type="EMBL" id="BJZV01000006">
    <property type="protein sequence ID" value="GEP09607.1"/>
    <property type="molecule type" value="Genomic_DNA"/>
</dbReference>
<evidence type="ECO:0000313" key="1">
    <source>
        <dbReference type="EMBL" id="GEP09607.1"/>
    </source>
</evidence>
<dbReference type="RefSeq" id="WP_147045913.1">
    <property type="nucleotide sequence ID" value="NZ_BJZV01000006.1"/>
</dbReference>
<keyword evidence="2" id="KW-1185">Reference proteome</keyword>
<evidence type="ECO:0000313" key="2">
    <source>
        <dbReference type="Proteomes" id="UP000321750"/>
    </source>
</evidence>
<sequence>MARDERIYTAFHGGNRLARGAPGDVFVTVKALLAEDVSAQVLVFDDATGRTVDADLRGSEAELRARLAAPEPPARGPGRPKLGVVAREVTLLPRHWDWLGAQPGGASVALRRLVEEARRADSGPEERRRAQEAADRFMATAAGDRPGYEDAARALYAGDAKGFAAAITAWPDDLREHAAHLAEPAFRPASG</sequence>
<name>A0A512JI25_9HYPH</name>
<protein>
    <recommendedName>
        <fullName evidence="3">DUF2239 domain-containing protein</fullName>
    </recommendedName>
</protein>
<comment type="caution">
    <text evidence="1">The sequence shown here is derived from an EMBL/GenBank/DDBJ whole genome shotgun (WGS) entry which is preliminary data.</text>
</comment>
<gene>
    <name evidence="1" type="ORF">MGN01_14520</name>
</gene>
<accession>A0A512JI25</accession>
<dbReference type="AlphaFoldDB" id="A0A512JI25"/>
<dbReference type="InterPro" id="IPR018715">
    <property type="entry name" value="DUF2239"/>
</dbReference>
<organism evidence="1 2">
    <name type="scientific">Methylobacterium gnaphalii</name>
    <dbReference type="NCBI Taxonomy" id="1010610"/>
    <lineage>
        <taxon>Bacteria</taxon>
        <taxon>Pseudomonadati</taxon>
        <taxon>Pseudomonadota</taxon>
        <taxon>Alphaproteobacteria</taxon>
        <taxon>Hyphomicrobiales</taxon>
        <taxon>Methylobacteriaceae</taxon>
        <taxon>Methylobacterium</taxon>
    </lineage>
</organism>
<proteinExistence type="predicted"/>